<reference evidence="2" key="1">
    <citation type="journal article" date="2018" name="Curr. Microbiol.">
        <title>Cellulosimicrobium arenosum sp. nov., Isolated from Marine Sediment Sand.</title>
        <authorList>
            <person name="Oh M."/>
            <person name="Kim J.H."/>
            <person name="Yoon J.H."/>
            <person name="Schumann P."/>
            <person name="Kim W."/>
        </authorList>
    </citation>
    <scope>NUCLEOTIDE SEQUENCE</scope>
    <source>
        <strain evidence="2">KCTC 49039</strain>
    </source>
</reference>
<dbReference type="GO" id="GO:0051920">
    <property type="term" value="F:peroxiredoxin activity"/>
    <property type="evidence" value="ECO:0007669"/>
    <property type="project" value="InterPro"/>
</dbReference>
<keyword evidence="3" id="KW-1185">Reference proteome</keyword>
<dbReference type="AlphaFoldDB" id="A0A927PDU3"/>
<comment type="caution">
    <text evidence="2">The sequence shown here is derived from an EMBL/GenBank/DDBJ whole genome shotgun (WGS) entry which is preliminary data.</text>
</comment>
<name>A0A927PDU3_9MICO</name>
<proteinExistence type="predicted"/>
<dbReference type="Proteomes" id="UP000610846">
    <property type="component" value="Unassembled WGS sequence"/>
</dbReference>
<dbReference type="EMBL" id="JACYHB010000008">
    <property type="protein sequence ID" value="MBD8079534.1"/>
    <property type="molecule type" value="Genomic_DNA"/>
</dbReference>
<protein>
    <submittedName>
        <fullName evidence="2">Carboxymuconolactone decarboxylase family protein</fullName>
    </submittedName>
</protein>
<reference evidence="2" key="2">
    <citation type="submission" date="2020-09" db="EMBL/GenBank/DDBJ databases">
        <authorList>
            <person name="Yu Y."/>
        </authorList>
    </citation>
    <scope>NUCLEOTIDE SEQUENCE</scope>
    <source>
        <strain evidence="2">KCTC 49039</strain>
    </source>
</reference>
<sequence length="121" mass="12045">MDHAETLQRLMINDARIEDGRGLEPEVLDPRTLALVRLAALVAVGGADPTYGAEVDAAVGAGASAAEVVDVLCAVVPIVGLPNAVAASPKVALALGLEPVEGMWDDGAPGAAGGPGRSRAV</sequence>
<evidence type="ECO:0000313" key="3">
    <source>
        <dbReference type="Proteomes" id="UP000610846"/>
    </source>
</evidence>
<dbReference type="RefSeq" id="WP_191829124.1">
    <property type="nucleotide sequence ID" value="NZ_JACYHB010000008.1"/>
</dbReference>
<feature type="domain" description="Carboxymuconolactone decarboxylase-like" evidence="1">
    <location>
        <begin position="25"/>
        <end position="87"/>
    </location>
</feature>
<dbReference type="Gene3D" id="1.20.1290.10">
    <property type="entry name" value="AhpD-like"/>
    <property type="match status" value="1"/>
</dbReference>
<dbReference type="InterPro" id="IPR003779">
    <property type="entry name" value="CMD-like"/>
</dbReference>
<dbReference type="InterPro" id="IPR029032">
    <property type="entry name" value="AhpD-like"/>
</dbReference>
<accession>A0A927PDU3</accession>
<gene>
    <name evidence="2" type="ORF">IF651_10755</name>
</gene>
<evidence type="ECO:0000313" key="2">
    <source>
        <dbReference type="EMBL" id="MBD8079534.1"/>
    </source>
</evidence>
<dbReference type="Pfam" id="PF02627">
    <property type="entry name" value="CMD"/>
    <property type="match status" value="1"/>
</dbReference>
<organism evidence="2 3">
    <name type="scientific">Cellulosimicrobium arenosum</name>
    <dbReference type="NCBI Taxonomy" id="2708133"/>
    <lineage>
        <taxon>Bacteria</taxon>
        <taxon>Bacillati</taxon>
        <taxon>Actinomycetota</taxon>
        <taxon>Actinomycetes</taxon>
        <taxon>Micrococcales</taxon>
        <taxon>Promicromonosporaceae</taxon>
        <taxon>Cellulosimicrobium</taxon>
    </lineage>
</organism>
<evidence type="ECO:0000259" key="1">
    <source>
        <dbReference type="Pfam" id="PF02627"/>
    </source>
</evidence>
<dbReference type="SUPFAM" id="SSF69118">
    <property type="entry name" value="AhpD-like"/>
    <property type="match status" value="1"/>
</dbReference>